<feature type="domain" description="Type IV / VI secretion system DotU" evidence="2">
    <location>
        <begin position="30"/>
        <end position="205"/>
    </location>
</feature>
<sequence>MSFVSYWMPIVEHASNCLVKGEFTASGGGKGLAAELIAALDAAQGRAGRDGYTAEQVHGALFAVVAWIDEQAMSRPWPGAQTWRETPLQHHYFSSNRAGVDFFVRLEALPPKAVEVREVYALMLAAGFEGEYSKRPRSELLAYRNALLESLLITRAGEPGCDILFPAAAPLDTQTWRFRRRRSLLMPALVTCVPLVLLGVLFLIYNGLLTSMVDTLLMGR</sequence>
<dbReference type="RefSeq" id="WP_150623633.1">
    <property type="nucleotide sequence ID" value="NZ_CABPSM010000020.1"/>
</dbReference>
<proteinExistence type="predicted"/>
<feature type="transmembrane region" description="Helical" evidence="1">
    <location>
        <begin position="184"/>
        <end position="208"/>
    </location>
</feature>
<keyword evidence="4" id="KW-1185">Reference proteome</keyword>
<dbReference type="Gene3D" id="1.25.40.590">
    <property type="entry name" value="Type IV / VI secretion system, DotU"/>
    <property type="match status" value="1"/>
</dbReference>
<dbReference type="NCBIfam" id="TIGR03349">
    <property type="entry name" value="IV_VI_DotU"/>
    <property type="match status" value="1"/>
</dbReference>
<evidence type="ECO:0000313" key="3">
    <source>
        <dbReference type="EMBL" id="VVE51976.1"/>
    </source>
</evidence>
<evidence type="ECO:0000313" key="4">
    <source>
        <dbReference type="Proteomes" id="UP000343317"/>
    </source>
</evidence>
<dbReference type="Pfam" id="PF09850">
    <property type="entry name" value="DotU"/>
    <property type="match status" value="1"/>
</dbReference>
<dbReference type="EMBL" id="CABPSM010000020">
    <property type="protein sequence ID" value="VVE51976.1"/>
    <property type="molecule type" value="Genomic_DNA"/>
</dbReference>
<dbReference type="Proteomes" id="UP000343317">
    <property type="component" value="Unassembled WGS sequence"/>
</dbReference>
<dbReference type="AlphaFoldDB" id="A0A5E4YT49"/>
<dbReference type="PANTHER" id="PTHR38033:SF1">
    <property type="entry name" value="DOTU FAMILY TYPE IV_VI SECRETION SYSTEM PROTEIN"/>
    <property type="match status" value="1"/>
</dbReference>
<reference evidence="3 4" key="1">
    <citation type="submission" date="2019-08" db="EMBL/GenBank/DDBJ databases">
        <authorList>
            <person name="Peeters C."/>
        </authorList>
    </citation>
    <scope>NUCLEOTIDE SEQUENCE [LARGE SCALE GENOMIC DNA]</scope>
    <source>
        <strain evidence="3 4">LMG 31112</strain>
    </source>
</reference>
<accession>A0A5E4YT49</accession>
<keyword evidence="1" id="KW-0472">Membrane</keyword>
<evidence type="ECO:0000259" key="2">
    <source>
        <dbReference type="Pfam" id="PF09850"/>
    </source>
</evidence>
<dbReference type="InterPro" id="IPR038522">
    <property type="entry name" value="T4/T6SS_DotU_sf"/>
</dbReference>
<dbReference type="InterPro" id="IPR017732">
    <property type="entry name" value="T4/T6SS_DotU"/>
</dbReference>
<gene>
    <name evidence="3" type="ORF">PHO31112_04753</name>
</gene>
<keyword evidence="1" id="KW-1133">Transmembrane helix</keyword>
<protein>
    <recommendedName>
        <fullName evidence="2">Type IV / VI secretion system DotU domain-containing protein</fullName>
    </recommendedName>
</protein>
<keyword evidence="1" id="KW-0812">Transmembrane</keyword>
<name>A0A5E4YT49_9BURK</name>
<organism evidence="3 4">
    <name type="scientific">Pandoraea horticolens</name>
    <dbReference type="NCBI Taxonomy" id="2508298"/>
    <lineage>
        <taxon>Bacteria</taxon>
        <taxon>Pseudomonadati</taxon>
        <taxon>Pseudomonadota</taxon>
        <taxon>Betaproteobacteria</taxon>
        <taxon>Burkholderiales</taxon>
        <taxon>Burkholderiaceae</taxon>
        <taxon>Pandoraea</taxon>
    </lineage>
</organism>
<evidence type="ECO:0000256" key="1">
    <source>
        <dbReference type="SAM" id="Phobius"/>
    </source>
</evidence>
<dbReference type="PANTHER" id="PTHR38033">
    <property type="entry name" value="MEMBRANE PROTEIN-RELATED"/>
    <property type="match status" value="1"/>
</dbReference>